<gene>
    <name evidence="5" type="ORF">CFO_g4104</name>
</gene>
<protein>
    <submittedName>
        <fullName evidence="5">Uncharacterized protein</fullName>
    </submittedName>
</protein>
<organism evidence="5 6">
    <name type="scientific">Ceratocystis fimbriata f. sp. platani</name>
    <dbReference type="NCBI Taxonomy" id="88771"/>
    <lineage>
        <taxon>Eukaryota</taxon>
        <taxon>Fungi</taxon>
        <taxon>Dikarya</taxon>
        <taxon>Ascomycota</taxon>
        <taxon>Pezizomycotina</taxon>
        <taxon>Sordariomycetes</taxon>
        <taxon>Hypocreomycetidae</taxon>
        <taxon>Microascales</taxon>
        <taxon>Ceratocystidaceae</taxon>
        <taxon>Ceratocystis</taxon>
    </lineage>
</organism>
<evidence type="ECO:0000256" key="2">
    <source>
        <dbReference type="ARBA" id="ARBA00023128"/>
    </source>
</evidence>
<dbReference type="Proteomes" id="UP000034841">
    <property type="component" value="Unassembled WGS sequence"/>
</dbReference>
<accession>A0A0F8DC30</accession>
<dbReference type="OrthoDB" id="2116030at2759"/>
<reference evidence="5 6" key="1">
    <citation type="submission" date="2015-04" db="EMBL/GenBank/DDBJ databases">
        <title>Genome sequence of Ceratocystis platani, a major pathogen of plane trees.</title>
        <authorList>
            <person name="Belbahri L."/>
        </authorList>
    </citation>
    <scope>NUCLEOTIDE SEQUENCE [LARGE SCALE GENOMIC DNA]</scope>
    <source>
        <strain evidence="5 6">CFO</strain>
    </source>
</reference>
<feature type="compositionally biased region" description="Polar residues" evidence="4">
    <location>
        <begin position="55"/>
        <end position="66"/>
    </location>
</feature>
<dbReference type="EMBL" id="LBBL01000233">
    <property type="protein sequence ID" value="KKF93544.1"/>
    <property type="molecule type" value="Genomic_DNA"/>
</dbReference>
<dbReference type="AlphaFoldDB" id="A0A0F8DC30"/>
<keyword evidence="6" id="KW-1185">Reference proteome</keyword>
<evidence type="ECO:0000256" key="1">
    <source>
        <dbReference type="ARBA" id="ARBA00004173"/>
    </source>
</evidence>
<dbReference type="InterPro" id="IPR020373">
    <property type="entry name" value="Kgd4/YMR-31"/>
</dbReference>
<comment type="subcellular location">
    <subcellularLocation>
        <location evidence="1">Mitochondrion</location>
    </subcellularLocation>
</comment>
<evidence type="ECO:0000313" key="6">
    <source>
        <dbReference type="Proteomes" id="UP000034841"/>
    </source>
</evidence>
<sequence>MNSTAIRRAASAAAERTPLIKFLGKRVYPPASQIDHTPVAHPMSPNGALPAARHNSFTTYRSSAQQHGPLHNSPRSGNSVPGSRLGPIAPPVGVFFDRSELPPAYHYTRIDLTEIDAIESGGASLVA</sequence>
<dbReference type="GO" id="GO:0006103">
    <property type="term" value="P:2-oxoglutarate metabolic process"/>
    <property type="evidence" value="ECO:0007669"/>
    <property type="project" value="InterPro"/>
</dbReference>
<feature type="region of interest" description="Disordered" evidence="4">
    <location>
        <begin position="33"/>
        <end position="85"/>
    </location>
</feature>
<comment type="caution">
    <text evidence="5">The sequence shown here is derived from an EMBL/GenBank/DDBJ whole genome shotgun (WGS) entry which is preliminary data.</text>
</comment>
<name>A0A0F8DC30_CERFI</name>
<proteinExistence type="inferred from homology"/>
<evidence type="ECO:0000256" key="3">
    <source>
        <dbReference type="ARBA" id="ARBA00043970"/>
    </source>
</evidence>
<dbReference type="GO" id="GO:0005739">
    <property type="term" value="C:mitochondrion"/>
    <property type="evidence" value="ECO:0007669"/>
    <property type="project" value="UniProtKB-SubCell"/>
</dbReference>
<evidence type="ECO:0000313" key="5">
    <source>
        <dbReference type="EMBL" id="KKF93544.1"/>
    </source>
</evidence>
<evidence type="ECO:0000256" key="4">
    <source>
        <dbReference type="SAM" id="MobiDB-lite"/>
    </source>
</evidence>
<dbReference type="Pfam" id="PF10937">
    <property type="entry name" value="Kgd4-YMR31"/>
    <property type="match status" value="1"/>
</dbReference>
<keyword evidence="2" id="KW-0496">Mitochondrion</keyword>
<comment type="similarity">
    <text evidence="3">Belongs to the alpha-ketoglutarate dehydrogenase component 4 family.</text>
</comment>